<evidence type="ECO:0000313" key="2">
    <source>
        <dbReference type="Proteomes" id="UP000324222"/>
    </source>
</evidence>
<gene>
    <name evidence="1" type="ORF">E2C01_023996</name>
</gene>
<proteinExistence type="predicted"/>
<dbReference type="EMBL" id="VSRR010002308">
    <property type="protein sequence ID" value="MPC30727.1"/>
    <property type="molecule type" value="Genomic_DNA"/>
</dbReference>
<accession>A0A5B7EBF6</accession>
<comment type="caution">
    <text evidence="1">The sequence shown here is derived from an EMBL/GenBank/DDBJ whole genome shotgun (WGS) entry which is preliminary data.</text>
</comment>
<keyword evidence="2" id="KW-1185">Reference proteome</keyword>
<dbReference type="AlphaFoldDB" id="A0A5B7EBF6"/>
<sequence>MLCCEANAQESKPCEHLVAFNLLSQCFKEYSLMDLNISLGASRCHWSDRSSSTNQLFPSPPLDP</sequence>
<name>A0A5B7EBF6_PORTR</name>
<organism evidence="1 2">
    <name type="scientific">Portunus trituberculatus</name>
    <name type="common">Swimming crab</name>
    <name type="synonym">Neptunus trituberculatus</name>
    <dbReference type="NCBI Taxonomy" id="210409"/>
    <lineage>
        <taxon>Eukaryota</taxon>
        <taxon>Metazoa</taxon>
        <taxon>Ecdysozoa</taxon>
        <taxon>Arthropoda</taxon>
        <taxon>Crustacea</taxon>
        <taxon>Multicrustacea</taxon>
        <taxon>Malacostraca</taxon>
        <taxon>Eumalacostraca</taxon>
        <taxon>Eucarida</taxon>
        <taxon>Decapoda</taxon>
        <taxon>Pleocyemata</taxon>
        <taxon>Brachyura</taxon>
        <taxon>Eubrachyura</taxon>
        <taxon>Portunoidea</taxon>
        <taxon>Portunidae</taxon>
        <taxon>Portuninae</taxon>
        <taxon>Portunus</taxon>
    </lineage>
</organism>
<protein>
    <submittedName>
        <fullName evidence="1">Uncharacterized protein</fullName>
    </submittedName>
</protein>
<reference evidence="1 2" key="1">
    <citation type="submission" date="2019-05" db="EMBL/GenBank/DDBJ databases">
        <title>Another draft genome of Portunus trituberculatus and its Hox gene families provides insights of decapod evolution.</title>
        <authorList>
            <person name="Jeong J.-H."/>
            <person name="Song I."/>
            <person name="Kim S."/>
            <person name="Choi T."/>
            <person name="Kim D."/>
            <person name="Ryu S."/>
            <person name="Kim W."/>
        </authorList>
    </citation>
    <scope>NUCLEOTIDE SEQUENCE [LARGE SCALE GENOMIC DNA]</scope>
    <source>
        <tissue evidence="1">Muscle</tissue>
    </source>
</reference>
<evidence type="ECO:0000313" key="1">
    <source>
        <dbReference type="EMBL" id="MPC30727.1"/>
    </source>
</evidence>
<dbReference type="Proteomes" id="UP000324222">
    <property type="component" value="Unassembled WGS sequence"/>
</dbReference>